<sequence>MDFNSVLLIIQDKLPKDGASSIILKDKFENLSQDKQKDFISKLSQIKLKSPAFVFWVGNFLFGSFGVARFMIGDMMLGFIRLGLMILYYIFISLSLFNNNTEYPEFISVFMYLIISIWWIVDLFLVGKKLRKQNLEKIINLMQ</sequence>
<accession>A0ABZ2E625</accession>
<protein>
    <recommendedName>
        <fullName evidence="4">TM2 domain-containing protein</fullName>
    </recommendedName>
</protein>
<keyword evidence="1" id="KW-0812">Transmembrane</keyword>
<gene>
    <name evidence="2" type="ORF">CVIC9261_05375</name>
</gene>
<name>A0ABZ2E625_9BACT</name>
<keyword evidence="1" id="KW-0472">Membrane</keyword>
<keyword evidence="1" id="KW-1133">Transmembrane helix</keyword>
<feature type="transmembrane region" description="Helical" evidence="1">
    <location>
        <begin position="109"/>
        <end position="127"/>
    </location>
</feature>
<evidence type="ECO:0000313" key="2">
    <source>
        <dbReference type="EMBL" id="WWC41142.1"/>
    </source>
</evidence>
<dbReference type="RefSeq" id="WP_086256885.1">
    <property type="nucleotide sequence ID" value="NZ_CP018793.1"/>
</dbReference>
<evidence type="ECO:0000313" key="3">
    <source>
        <dbReference type="Proteomes" id="UP001318120"/>
    </source>
</evidence>
<evidence type="ECO:0000256" key="1">
    <source>
        <dbReference type="SAM" id="Phobius"/>
    </source>
</evidence>
<feature type="transmembrane region" description="Helical" evidence="1">
    <location>
        <begin position="79"/>
        <end position="97"/>
    </location>
</feature>
<dbReference type="GeneID" id="93113519"/>
<keyword evidence="3" id="KW-1185">Reference proteome</keyword>
<evidence type="ECO:0008006" key="4">
    <source>
        <dbReference type="Google" id="ProtNLM"/>
    </source>
</evidence>
<dbReference type="EMBL" id="CP144916">
    <property type="protein sequence ID" value="WWC41142.1"/>
    <property type="molecule type" value="Genomic_DNA"/>
</dbReference>
<proteinExistence type="predicted"/>
<reference evidence="2 3" key="1">
    <citation type="journal article" date="2017" name="Genome Biol. Evol.">
        <title>Comparative Genomic Analysis Identifies a Campylobacter Clade Deficient in Selenium Metabolism.</title>
        <authorList>
            <person name="Miller W.G."/>
            <person name="Yee E."/>
            <person name="Lopes B.S."/>
            <person name="Chapman M.H."/>
            <person name="Huynh S."/>
            <person name="Bono J.L."/>
            <person name="Parker C.T."/>
            <person name="Strachan N.J.C."/>
            <person name="Forbes K.J."/>
        </authorList>
    </citation>
    <scope>NUCLEOTIDE SEQUENCE [LARGE SCALE GENOMIC DNA]</scope>
    <source>
        <strain evidence="2 3">RM9261</strain>
    </source>
</reference>
<organism evidence="2 3">
    <name type="scientific">Campylobacter vicugnae</name>
    <dbReference type="NCBI Taxonomy" id="1660076"/>
    <lineage>
        <taxon>Bacteria</taxon>
        <taxon>Pseudomonadati</taxon>
        <taxon>Campylobacterota</taxon>
        <taxon>Epsilonproteobacteria</taxon>
        <taxon>Campylobacterales</taxon>
        <taxon>Campylobacteraceae</taxon>
        <taxon>Campylobacter</taxon>
    </lineage>
</organism>
<dbReference type="Proteomes" id="UP001318120">
    <property type="component" value="Chromosome"/>
</dbReference>
<feature type="transmembrane region" description="Helical" evidence="1">
    <location>
        <begin position="53"/>
        <end position="72"/>
    </location>
</feature>